<dbReference type="AlphaFoldDB" id="A0A812STC9"/>
<evidence type="ECO:0000313" key="1">
    <source>
        <dbReference type="EMBL" id="CAE7493510.1"/>
    </source>
</evidence>
<organism evidence="1 2">
    <name type="scientific">Symbiodinium pilosum</name>
    <name type="common">Dinoflagellate</name>
    <dbReference type="NCBI Taxonomy" id="2952"/>
    <lineage>
        <taxon>Eukaryota</taxon>
        <taxon>Sar</taxon>
        <taxon>Alveolata</taxon>
        <taxon>Dinophyceae</taxon>
        <taxon>Suessiales</taxon>
        <taxon>Symbiodiniaceae</taxon>
        <taxon>Symbiodinium</taxon>
    </lineage>
</organism>
<dbReference type="Proteomes" id="UP000649617">
    <property type="component" value="Unassembled WGS sequence"/>
</dbReference>
<reference evidence="1" key="1">
    <citation type="submission" date="2021-02" db="EMBL/GenBank/DDBJ databases">
        <authorList>
            <person name="Dougan E. K."/>
            <person name="Rhodes N."/>
            <person name="Thang M."/>
            <person name="Chan C."/>
        </authorList>
    </citation>
    <scope>NUCLEOTIDE SEQUENCE</scope>
</reference>
<sequence>MLDVYALACVVVLSAVTALNNDLHLHLLPAGWVLCSLTVPWVVLRPHKPSCRHGPQDLNPKPLIALYHPNVAPILPLHSPYITPIYHWTDRCS</sequence>
<accession>A0A812STC9</accession>
<name>A0A812STC9_SYMPI</name>
<proteinExistence type="predicted"/>
<protein>
    <submittedName>
        <fullName evidence="1">DnaJ protein</fullName>
    </submittedName>
</protein>
<comment type="caution">
    <text evidence="1">The sequence shown here is derived from an EMBL/GenBank/DDBJ whole genome shotgun (WGS) entry which is preliminary data.</text>
</comment>
<dbReference type="EMBL" id="CAJNIZ010026624">
    <property type="protein sequence ID" value="CAE7493510.1"/>
    <property type="molecule type" value="Genomic_DNA"/>
</dbReference>
<keyword evidence="2" id="KW-1185">Reference proteome</keyword>
<evidence type="ECO:0000313" key="2">
    <source>
        <dbReference type="Proteomes" id="UP000649617"/>
    </source>
</evidence>
<gene>
    <name evidence="1" type="primary">dnaJ</name>
    <name evidence="1" type="ORF">SPIL2461_LOCUS12719</name>
</gene>